<evidence type="ECO:0000256" key="1">
    <source>
        <dbReference type="SAM" id="MobiDB-lite"/>
    </source>
</evidence>
<dbReference type="Proteomes" id="UP001252270">
    <property type="component" value="Unassembled WGS sequence"/>
</dbReference>
<feature type="region of interest" description="Disordered" evidence="1">
    <location>
        <begin position="188"/>
        <end position="211"/>
    </location>
</feature>
<sequence length="211" mass="24355">MLRRVFGKKTVRCWVIKQLDTQMLHLCLLGRPDSRLKPEPLKEALRQQRFSGGISMGESGLLLNARLFDALVPEEDLELVHDGLAHWRGRFWVVSQVPQKCWTWEGRLVAERNHLNDQPLLVSREDVSAISRRAERAPGLTDKAVFRSQDALEDPDKDIRYAIERGLKSRAEFAHRYEQDLAFAMRRSNERDEPVSDGHLECEISSRVESP</sequence>
<gene>
    <name evidence="2" type="ORF">QC820_06615</name>
</gene>
<evidence type="ECO:0000313" key="2">
    <source>
        <dbReference type="EMBL" id="MDR5892484.1"/>
    </source>
</evidence>
<reference evidence="2 3" key="1">
    <citation type="submission" date="2023-04" db="EMBL/GenBank/DDBJ databases">
        <title>A long-awaited taxogenomic arrangement of the family Halomonadaceae.</title>
        <authorList>
            <person name="De La Haba R."/>
            <person name="Chuvochina M."/>
            <person name="Wittouck S."/>
            <person name="Arahal D.R."/>
            <person name="Sanchez-Porro C."/>
            <person name="Hugenholtz P."/>
            <person name="Ventosa A."/>
        </authorList>
    </citation>
    <scope>NUCLEOTIDE SEQUENCE [LARGE SCALE GENOMIC DNA]</scope>
    <source>
        <strain evidence="2 3">DSM 17332</strain>
    </source>
</reference>
<dbReference type="RefSeq" id="WP_309636269.1">
    <property type="nucleotide sequence ID" value="NZ_JARWAL010000005.1"/>
</dbReference>
<evidence type="ECO:0000313" key="3">
    <source>
        <dbReference type="Proteomes" id="UP001252270"/>
    </source>
</evidence>
<name>A0ABU1GKE6_9GAMM</name>
<comment type="caution">
    <text evidence="2">The sequence shown here is derived from an EMBL/GenBank/DDBJ whole genome shotgun (WGS) entry which is preliminary data.</text>
</comment>
<dbReference type="EMBL" id="JARWAL010000005">
    <property type="protein sequence ID" value="MDR5892484.1"/>
    <property type="molecule type" value="Genomic_DNA"/>
</dbReference>
<protein>
    <submittedName>
        <fullName evidence="2">Uncharacterized protein</fullName>
    </submittedName>
</protein>
<organism evidence="2 3">
    <name type="scientific">Halomonas mongoliensis</name>
    <dbReference type="NCBI Taxonomy" id="321265"/>
    <lineage>
        <taxon>Bacteria</taxon>
        <taxon>Pseudomonadati</taxon>
        <taxon>Pseudomonadota</taxon>
        <taxon>Gammaproteobacteria</taxon>
        <taxon>Oceanospirillales</taxon>
        <taxon>Halomonadaceae</taxon>
        <taxon>Halomonas</taxon>
    </lineage>
</organism>
<accession>A0ABU1GKE6</accession>
<keyword evidence="3" id="KW-1185">Reference proteome</keyword>
<proteinExistence type="predicted"/>